<keyword evidence="6" id="KW-0660">Purine salvage</keyword>
<evidence type="ECO:0000256" key="3">
    <source>
        <dbReference type="ARBA" id="ARBA00010688"/>
    </source>
</evidence>
<dbReference type="GO" id="GO:0005634">
    <property type="term" value="C:nucleus"/>
    <property type="evidence" value="ECO:0007669"/>
    <property type="project" value="TreeGrafter"/>
</dbReference>
<keyword evidence="7" id="KW-0547">Nucleotide-binding</keyword>
<evidence type="ECO:0000256" key="7">
    <source>
        <dbReference type="ARBA" id="ARBA00022741"/>
    </source>
</evidence>
<sequence length="419" mass="45751">MANTDDKTNQDDPVRLLFVGAPMLDISADCDDDLLRRFGLKEDDCVRAGPEHDPLFQRLFVSDESRMAAGGSAQNAARVAKWTLGPRGEVAFAGCAGFDDFESWMRLKLESEGVIPLYVHDPMNNTGVCACLLTPRGERSMCARQGAAALFNTHHLNTDVIQQHFRKAHCVAVEGYFIVHSPDVVLEMAQNHNLDQIFSLSLSAEYVCRSHAEQLSKVIPMVEVLMGNEAEVLTFAIAKGASKDVTVEEAVRILREIQISRTSHNRFLIVTRGSKPVILVDESNELKEFDVPNDLPVVDSVGCGDAMSGAFLATYVLDRNVEAAVRAGIQAATHILQVPGCDPTMELAKTASTISLRRCVSKNVAEVDSVGCGDAKSGAFLGTYVLDRDVEAEVRESTQPAALILQERRYGSLPYILPN</sequence>
<proteinExistence type="inferred from homology"/>
<reference evidence="12 13" key="1">
    <citation type="journal article" date="2022" name="Nat. Ecol. Evol.">
        <title>A masculinizing supergene underlies an exaggerated male reproductive morph in a spider.</title>
        <authorList>
            <person name="Hendrickx F."/>
            <person name="De Corte Z."/>
            <person name="Sonet G."/>
            <person name="Van Belleghem S.M."/>
            <person name="Kostlbacher S."/>
            <person name="Vangestel C."/>
        </authorList>
    </citation>
    <scope>NUCLEOTIDE SEQUENCE [LARGE SCALE GENOMIC DNA]</scope>
    <source>
        <strain evidence="12">W744_W776</strain>
    </source>
</reference>
<dbReference type="EC" id="2.7.1.20" evidence="4"/>
<dbReference type="PANTHER" id="PTHR45769">
    <property type="entry name" value="ADENOSINE KINASE"/>
    <property type="match status" value="1"/>
</dbReference>
<protein>
    <recommendedName>
        <fullName evidence="4">adenosine kinase</fullName>
        <ecNumber evidence="4">2.7.1.20</ecNumber>
    </recommendedName>
</protein>
<dbReference type="AlphaFoldDB" id="A0AAV6VNY0"/>
<dbReference type="EMBL" id="JAFNEN010000058">
    <property type="protein sequence ID" value="KAG8197231.1"/>
    <property type="molecule type" value="Genomic_DNA"/>
</dbReference>
<dbReference type="Proteomes" id="UP000827092">
    <property type="component" value="Unassembled WGS sequence"/>
</dbReference>
<dbReference type="GO" id="GO:0005829">
    <property type="term" value="C:cytosol"/>
    <property type="evidence" value="ECO:0007669"/>
    <property type="project" value="TreeGrafter"/>
</dbReference>
<evidence type="ECO:0000256" key="6">
    <source>
        <dbReference type="ARBA" id="ARBA00022726"/>
    </source>
</evidence>
<dbReference type="PANTHER" id="PTHR45769:SF3">
    <property type="entry name" value="ADENOSINE KINASE"/>
    <property type="match status" value="1"/>
</dbReference>
<evidence type="ECO:0000256" key="2">
    <source>
        <dbReference type="ARBA" id="ARBA00004801"/>
    </source>
</evidence>
<dbReference type="Gene3D" id="3.30.1110.10">
    <property type="match status" value="1"/>
</dbReference>
<name>A0AAV6VNY0_9ARAC</name>
<keyword evidence="8" id="KW-0418">Kinase</keyword>
<dbReference type="Gene3D" id="3.40.1190.20">
    <property type="match status" value="1"/>
</dbReference>
<evidence type="ECO:0000256" key="4">
    <source>
        <dbReference type="ARBA" id="ARBA00012119"/>
    </source>
</evidence>
<comment type="pathway">
    <text evidence="2">Purine metabolism; AMP biosynthesis via salvage pathway; AMP from adenosine: step 1/1.</text>
</comment>
<evidence type="ECO:0000313" key="13">
    <source>
        <dbReference type="Proteomes" id="UP000827092"/>
    </source>
</evidence>
<evidence type="ECO:0000256" key="9">
    <source>
        <dbReference type="ARBA" id="ARBA00022840"/>
    </source>
</evidence>
<dbReference type="GO" id="GO:0006144">
    <property type="term" value="P:purine nucleobase metabolic process"/>
    <property type="evidence" value="ECO:0007669"/>
    <property type="project" value="TreeGrafter"/>
</dbReference>
<comment type="cofactor">
    <cofactor evidence="1">
        <name>Mg(2+)</name>
        <dbReference type="ChEBI" id="CHEBI:18420"/>
    </cofactor>
</comment>
<comment type="caution">
    <text evidence="12">The sequence shown here is derived from an EMBL/GenBank/DDBJ whole genome shotgun (WGS) entry which is preliminary data.</text>
</comment>
<dbReference type="CDD" id="cd01168">
    <property type="entry name" value="adenosine_kinase"/>
    <property type="match status" value="1"/>
</dbReference>
<comment type="similarity">
    <text evidence="3">Belongs to the carbohydrate kinase PfkB family.</text>
</comment>
<evidence type="ECO:0000256" key="8">
    <source>
        <dbReference type="ARBA" id="ARBA00022777"/>
    </source>
</evidence>
<feature type="domain" description="Carbohydrate kinase PfkB" evidence="11">
    <location>
        <begin position="44"/>
        <end position="344"/>
    </location>
</feature>
<accession>A0AAV6VNY0</accession>
<gene>
    <name evidence="12" type="ORF">JTE90_011383</name>
</gene>
<evidence type="ECO:0000313" key="12">
    <source>
        <dbReference type="EMBL" id="KAG8197231.1"/>
    </source>
</evidence>
<organism evidence="12 13">
    <name type="scientific">Oedothorax gibbosus</name>
    <dbReference type="NCBI Taxonomy" id="931172"/>
    <lineage>
        <taxon>Eukaryota</taxon>
        <taxon>Metazoa</taxon>
        <taxon>Ecdysozoa</taxon>
        <taxon>Arthropoda</taxon>
        <taxon>Chelicerata</taxon>
        <taxon>Arachnida</taxon>
        <taxon>Araneae</taxon>
        <taxon>Araneomorphae</taxon>
        <taxon>Entelegynae</taxon>
        <taxon>Araneoidea</taxon>
        <taxon>Linyphiidae</taxon>
        <taxon>Erigoninae</taxon>
        <taxon>Oedothorax</taxon>
    </lineage>
</organism>
<keyword evidence="5" id="KW-0808">Transferase</keyword>
<keyword evidence="9" id="KW-0067">ATP-binding</keyword>
<evidence type="ECO:0000256" key="1">
    <source>
        <dbReference type="ARBA" id="ARBA00001946"/>
    </source>
</evidence>
<dbReference type="GO" id="GO:0006166">
    <property type="term" value="P:purine ribonucleoside salvage"/>
    <property type="evidence" value="ECO:0007669"/>
    <property type="project" value="UniProtKB-KW"/>
</dbReference>
<dbReference type="GO" id="GO:0005524">
    <property type="term" value="F:ATP binding"/>
    <property type="evidence" value="ECO:0007669"/>
    <property type="project" value="UniProtKB-KW"/>
</dbReference>
<evidence type="ECO:0000259" key="11">
    <source>
        <dbReference type="Pfam" id="PF00294"/>
    </source>
</evidence>
<dbReference type="InterPro" id="IPR029056">
    <property type="entry name" value="Ribokinase-like"/>
</dbReference>
<keyword evidence="13" id="KW-1185">Reference proteome</keyword>
<dbReference type="Pfam" id="PF00294">
    <property type="entry name" value="PfkB"/>
    <property type="match status" value="1"/>
</dbReference>
<dbReference type="InterPro" id="IPR001805">
    <property type="entry name" value="Adenokinase"/>
</dbReference>
<dbReference type="SUPFAM" id="SSF53613">
    <property type="entry name" value="Ribokinase-like"/>
    <property type="match status" value="1"/>
</dbReference>
<dbReference type="PRINTS" id="PR00989">
    <property type="entry name" value="ADENOKINASE"/>
</dbReference>
<dbReference type="GO" id="GO:0004001">
    <property type="term" value="F:adenosine kinase activity"/>
    <property type="evidence" value="ECO:0007669"/>
    <property type="project" value="UniProtKB-EC"/>
</dbReference>
<evidence type="ECO:0000256" key="10">
    <source>
        <dbReference type="PIRSR" id="PIRSR601805-1"/>
    </source>
</evidence>
<dbReference type="InterPro" id="IPR011611">
    <property type="entry name" value="PfkB_dom"/>
</dbReference>
<feature type="active site" description="Proton acceptor" evidence="10">
    <location>
        <position position="305"/>
    </location>
</feature>
<evidence type="ECO:0000256" key="5">
    <source>
        <dbReference type="ARBA" id="ARBA00022679"/>
    </source>
</evidence>